<dbReference type="PANTHER" id="PTHR35561">
    <property type="entry name" value="RNA 2',3'-CYCLIC PHOSPHODIESTERASE"/>
    <property type="match status" value="1"/>
</dbReference>
<comment type="catalytic activity">
    <reaction evidence="2">
        <text>a 3'-end 2',3'-cyclophospho-ribonucleotide-RNA + H2O = a 3'-end 2'-phospho-ribonucleotide-RNA + H(+)</text>
        <dbReference type="Rhea" id="RHEA:11828"/>
        <dbReference type="Rhea" id="RHEA-COMP:10464"/>
        <dbReference type="Rhea" id="RHEA-COMP:17353"/>
        <dbReference type="ChEBI" id="CHEBI:15377"/>
        <dbReference type="ChEBI" id="CHEBI:15378"/>
        <dbReference type="ChEBI" id="CHEBI:83064"/>
        <dbReference type="ChEBI" id="CHEBI:173113"/>
        <dbReference type="EC" id="3.1.4.58"/>
    </reaction>
</comment>
<evidence type="ECO:0000256" key="1">
    <source>
        <dbReference type="ARBA" id="ARBA00022801"/>
    </source>
</evidence>
<feature type="active site" description="Proton acceptor" evidence="2">
    <location>
        <position position="130"/>
    </location>
</feature>
<keyword evidence="4" id="KW-1185">Reference proteome</keyword>
<dbReference type="EC" id="3.1.4.58" evidence="2"/>
<evidence type="ECO:0000313" key="3">
    <source>
        <dbReference type="EMBL" id="MFC5712842.1"/>
    </source>
</evidence>
<keyword evidence="1 2" id="KW-0378">Hydrolase</keyword>
<reference evidence="4" key="1">
    <citation type="journal article" date="2019" name="Int. J. Syst. Evol. Microbiol.">
        <title>The Global Catalogue of Microorganisms (GCM) 10K type strain sequencing project: providing services to taxonomists for standard genome sequencing and annotation.</title>
        <authorList>
            <consortium name="The Broad Institute Genomics Platform"/>
            <consortium name="The Broad Institute Genome Sequencing Center for Infectious Disease"/>
            <person name="Wu L."/>
            <person name="Ma J."/>
        </authorList>
    </citation>
    <scope>NUCLEOTIDE SEQUENCE [LARGE SCALE GENOMIC DNA]</scope>
    <source>
        <strain evidence="4">CECT 7184</strain>
    </source>
</reference>
<dbReference type="RefSeq" id="WP_385940122.1">
    <property type="nucleotide sequence ID" value="NZ_JBHSOZ010000003.1"/>
</dbReference>
<dbReference type="HAMAP" id="MF_01940">
    <property type="entry name" value="RNA_CPDase"/>
    <property type="match status" value="1"/>
</dbReference>
<feature type="active site" description="Proton donor" evidence="2">
    <location>
        <position position="44"/>
    </location>
</feature>
<dbReference type="InterPro" id="IPR009097">
    <property type="entry name" value="Cyclic_Pdiesterase"/>
</dbReference>
<dbReference type="SUPFAM" id="SSF55144">
    <property type="entry name" value="LigT-like"/>
    <property type="match status" value="1"/>
</dbReference>
<evidence type="ECO:0000313" key="4">
    <source>
        <dbReference type="Proteomes" id="UP001596142"/>
    </source>
</evidence>
<dbReference type="Pfam" id="PF13563">
    <property type="entry name" value="2_5_RNA_ligase2"/>
    <property type="match status" value="1"/>
</dbReference>
<comment type="function">
    <text evidence="2">Hydrolyzes RNA 2',3'-cyclic phosphodiester to an RNA 2'-phosphomonoester.</text>
</comment>
<organism evidence="3 4">
    <name type="scientific">Thalassorhabdus alkalitolerans</name>
    <dbReference type="NCBI Taxonomy" id="2282697"/>
    <lineage>
        <taxon>Bacteria</taxon>
        <taxon>Bacillati</taxon>
        <taxon>Bacillota</taxon>
        <taxon>Bacilli</taxon>
        <taxon>Bacillales</taxon>
        <taxon>Bacillaceae</taxon>
        <taxon>Thalassorhabdus</taxon>
    </lineage>
</organism>
<accession>A0ABW0YNE6</accession>
<evidence type="ECO:0000256" key="2">
    <source>
        <dbReference type="HAMAP-Rule" id="MF_01940"/>
    </source>
</evidence>
<feature type="short sequence motif" description="HXTX 1" evidence="2">
    <location>
        <begin position="44"/>
        <end position="47"/>
    </location>
</feature>
<dbReference type="Gene3D" id="3.90.1140.10">
    <property type="entry name" value="Cyclic phosphodiesterase"/>
    <property type="match status" value="1"/>
</dbReference>
<dbReference type="PANTHER" id="PTHR35561:SF1">
    <property type="entry name" value="RNA 2',3'-CYCLIC PHOSPHODIESTERASE"/>
    <property type="match status" value="1"/>
</dbReference>
<feature type="short sequence motif" description="HXTX 2" evidence="2">
    <location>
        <begin position="130"/>
        <end position="133"/>
    </location>
</feature>
<name>A0ABW0YNE6_9BACI</name>
<protein>
    <recommendedName>
        <fullName evidence="2">RNA 2',3'-cyclic phosphodiesterase</fullName>
        <shortName evidence="2">RNA 2',3'-CPDase</shortName>
        <ecNumber evidence="2">3.1.4.58</ecNumber>
    </recommendedName>
</protein>
<proteinExistence type="inferred from homology"/>
<comment type="caution">
    <text evidence="3">The sequence shown here is derived from an EMBL/GenBank/DDBJ whole genome shotgun (WGS) entry which is preliminary data.</text>
</comment>
<dbReference type="InterPro" id="IPR004175">
    <property type="entry name" value="RNA_CPDase"/>
</dbReference>
<sequence length="193" mass="22496">MAQHPHYFIGLTVSEDARKELHTMEQRHSQTLLFKKWVHPQDYHITLAFLGGSSDSQIEKVKQEVREYVKDIPPFSLALKGVGTFGKKDEPRIFWAGVTEPKELHTLQRQVVHACETLDFTFDNKPFRPHITLSRKWKGEGSYQKHVEESQIEKDLTSSSWKVTNCVLFRTHLDRTPKYEIIATFPFGNVEEE</sequence>
<dbReference type="EMBL" id="JBHSOZ010000003">
    <property type="protein sequence ID" value="MFC5712842.1"/>
    <property type="molecule type" value="Genomic_DNA"/>
</dbReference>
<dbReference type="Proteomes" id="UP001596142">
    <property type="component" value="Unassembled WGS sequence"/>
</dbReference>
<gene>
    <name evidence="3" type="primary">thpR</name>
    <name evidence="3" type="ORF">ACFPU1_08620</name>
</gene>
<dbReference type="NCBIfam" id="TIGR02258">
    <property type="entry name" value="2_5_ligase"/>
    <property type="match status" value="1"/>
</dbReference>
<comment type="similarity">
    <text evidence="2">Belongs to the 2H phosphoesterase superfamily. ThpR family.</text>
</comment>